<sequence>AFQRREHRVGEARHEPDPAHLAPAEPSGQGQDGDLQGHRHLAGHVVPRDARRPQRAADHGRRRPGRLRPRLPRGHLRHVRRHDQRRGARPPADDDVPAAHALVQGRRHDRRRAVAGEPLPGDQGPRGRPARAGPDHPVRWLHQRRDRNGSRGARDAGAQEGLRRRLRRRDLHRLRRLRGRLPERLLDAVHRREGHPPRPHAAGAARAQRPGGQHGRPAGPRGLRRLHQHRRVLARLPQGHLDGDHLPAQPRPARRPARGSTPQEL</sequence>
<accession>A0A6J4HCB7</accession>
<feature type="compositionally biased region" description="Basic residues" evidence="1">
    <location>
        <begin position="60"/>
        <end position="88"/>
    </location>
</feature>
<dbReference type="GO" id="GO:0008177">
    <property type="term" value="F:succinate dehydrogenase (quinone) activity"/>
    <property type="evidence" value="ECO:0007669"/>
    <property type="project" value="UniProtKB-EC"/>
</dbReference>
<feature type="non-terminal residue" evidence="2">
    <location>
        <position position="1"/>
    </location>
</feature>
<dbReference type="EMBL" id="CADCTI010000052">
    <property type="protein sequence ID" value="CAA9220493.1"/>
    <property type="molecule type" value="Genomic_DNA"/>
</dbReference>
<dbReference type="AlphaFoldDB" id="A0A6J4HCB7"/>
<protein>
    <submittedName>
        <fullName evidence="2">Succinate dehydrogenase iron-sulfur protein</fullName>
        <ecNumber evidence="2">1.3.5.1</ecNumber>
    </submittedName>
</protein>
<evidence type="ECO:0000313" key="2">
    <source>
        <dbReference type="EMBL" id="CAA9220493.1"/>
    </source>
</evidence>
<feature type="compositionally biased region" description="Low complexity" evidence="1">
    <location>
        <begin position="200"/>
        <end position="221"/>
    </location>
</feature>
<feature type="region of interest" description="Disordered" evidence="1">
    <location>
        <begin position="234"/>
        <end position="265"/>
    </location>
</feature>
<feature type="compositionally biased region" description="Basic and acidic residues" evidence="1">
    <location>
        <begin position="8"/>
        <end position="18"/>
    </location>
</feature>
<name>A0A6J4HCB7_9ACTN</name>
<organism evidence="2">
    <name type="scientific">uncultured Blastococcus sp</name>
    <dbReference type="NCBI Taxonomy" id="217144"/>
    <lineage>
        <taxon>Bacteria</taxon>
        <taxon>Bacillati</taxon>
        <taxon>Actinomycetota</taxon>
        <taxon>Actinomycetes</taxon>
        <taxon>Geodermatophilales</taxon>
        <taxon>Geodermatophilaceae</taxon>
        <taxon>Blastococcus</taxon>
        <taxon>environmental samples</taxon>
    </lineage>
</organism>
<gene>
    <name evidence="2" type="ORF">AVDCRST_MAG57-554</name>
</gene>
<feature type="region of interest" description="Disordered" evidence="1">
    <location>
        <begin position="1"/>
        <end position="161"/>
    </location>
</feature>
<proteinExistence type="predicted"/>
<feature type="non-terminal residue" evidence="2">
    <location>
        <position position="265"/>
    </location>
</feature>
<dbReference type="EC" id="1.3.5.1" evidence="2"/>
<keyword evidence="2" id="KW-0560">Oxidoreductase</keyword>
<reference evidence="2" key="1">
    <citation type="submission" date="2020-02" db="EMBL/GenBank/DDBJ databases">
        <authorList>
            <person name="Meier V. D."/>
        </authorList>
    </citation>
    <scope>NUCLEOTIDE SEQUENCE</scope>
    <source>
        <strain evidence="2">AVDCRST_MAG57</strain>
    </source>
</reference>
<feature type="region of interest" description="Disordered" evidence="1">
    <location>
        <begin position="188"/>
        <end position="222"/>
    </location>
</feature>
<evidence type="ECO:0000256" key="1">
    <source>
        <dbReference type="SAM" id="MobiDB-lite"/>
    </source>
</evidence>
<feature type="compositionally biased region" description="Basic and acidic residues" evidence="1">
    <location>
        <begin position="46"/>
        <end position="59"/>
    </location>
</feature>